<proteinExistence type="predicted"/>
<keyword evidence="2" id="KW-1185">Reference proteome</keyword>
<dbReference type="AlphaFoldDB" id="A0A9N9EX65"/>
<sequence length="56" mass="6324">MGFSDEQQKSSLLNQLDNILEVPEVKLSDIKVSAKIIGKEQKEKKKLIIKTVKLEA</sequence>
<reference evidence="1" key="1">
    <citation type="submission" date="2021-06" db="EMBL/GenBank/DDBJ databases">
        <authorList>
            <person name="Kallberg Y."/>
            <person name="Tangrot J."/>
            <person name="Rosling A."/>
        </authorList>
    </citation>
    <scope>NUCLEOTIDE SEQUENCE</scope>
    <source>
        <strain evidence="1">IN212</strain>
    </source>
</reference>
<name>A0A9N9EX65_9GLOM</name>
<accession>A0A9N9EX65</accession>
<evidence type="ECO:0000313" key="1">
    <source>
        <dbReference type="EMBL" id="CAG8696181.1"/>
    </source>
</evidence>
<dbReference type="EMBL" id="CAJVPZ010019775">
    <property type="protein sequence ID" value="CAG8696181.1"/>
    <property type="molecule type" value="Genomic_DNA"/>
</dbReference>
<evidence type="ECO:0000313" key="2">
    <source>
        <dbReference type="Proteomes" id="UP000789396"/>
    </source>
</evidence>
<comment type="caution">
    <text evidence="1">The sequence shown here is derived from an EMBL/GenBank/DDBJ whole genome shotgun (WGS) entry which is preliminary data.</text>
</comment>
<dbReference type="OrthoDB" id="2432126at2759"/>
<protein>
    <submittedName>
        <fullName evidence="1">1680_t:CDS:1</fullName>
    </submittedName>
</protein>
<gene>
    <name evidence="1" type="ORF">RFULGI_LOCUS10213</name>
</gene>
<dbReference type="Proteomes" id="UP000789396">
    <property type="component" value="Unassembled WGS sequence"/>
</dbReference>
<organism evidence="1 2">
    <name type="scientific">Racocetra fulgida</name>
    <dbReference type="NCBI Taxonomy" id="60492"/>
    <lineage>
        <taxon>Eukaryota</taxon>
        <taxon>Fungi</taxon>
        <taxon>Fungi incertae sedis</taxon>
        <taxon>Mucoromycota</taxon>
        <taxon>Glomeromycotina</taxon>
        <taxon>Glomeromycetes</taxon>
        <taxon>Diversisporales</taxon>
        <taxon>Gigasporaceae</taxon>
        <taxon>Racocetra</taxon>
    </lineage>
</organism>